<name>A0A0D2U4H0_CAPO3</name>
<evidence type="ECO:0008006" key="4">
    <source>
        <dbReference type="Google" id="ProtNLM"/>
    </source>
</evidence>
<gene>
    <name evidence="2" type="ORF">CAOG_001427</name>
</gene>
<dbReference type="OrthoDB" id="6161911at2759"/>
<dbReference type="EMBL" id="KE346361">
    <property type="protein sequence ID" value="KJE90051.1"/>
    <property type="molecule type" value="Genomic_DNA"/>
</dbReference>
<protein>
    <recommendedName>
        <fullName evidence="4">NADH dehydrogenase [ubiquinone] flavoprotein 3, mitochondrial</fullName>
    </recommendedName>
</protein>
<evidence type="ECO:0000313" key="2">
    <source>
        <dbReference type="EMBL" id="KJE90051.1"/>
    </source>
</evidence>
<feature type="region of interest" description="Disordered" evidence="1">
    <location>
        <begin position="28"/>
        <end position="52"/>
    </location>
</feature>
<dbReference type="RefSeq" id="XP_004349947.1">
    <property type="nucleotide sequence ID" value="XM_004349897.2"/>
</dbReference>
<accession>A0A0D2U4H0</accession>
<evidence type="ECO:0000256" key="1">
    <source>
        <dbReference type="SAM" id="MobiDB-lite"/>
    </source>
</evidence>
<sequence length="99" mass="10861">MLVKISTLRAFSSLVSSRAAAAAATTTATATATSKPGYDHARGPFQSSKARDGQSIYSYDNKGDAYQTQLFFQYTPYSYFDVERDVGPHRIPQPVPPKH</sequence>
<keyword evidence="3" id="KW-1185">Reference proteome</keyword>
<dbReference type="Proteomes" id="UP000008743">
    <property type="component" value="Unassembled WGS sequence"/>
</dbReference>
<evidence type="ECO:0000313" key="3">
    <source>
        <dbReference type="Proteomes" id="UP000008743"/>
    </source>
</evidence>
<dbReference type="AlphaFoldDB" id="A0A0D2U4H0"/>
<dbReference type="InParanoid" id="A0A0D2U4H0"/>
<proteinExistence type="predicted"/>
<reference evidence="3" key="1">
    <citation type="submission" date="2011-02" db="EMBL/GenBank/DDBJ databases">
        <title>The Genome Sequence of Capsaspora owczarzaki ATCC 30864.</title>
        <authorList>
            <person name="Russ C."/>
            <person name="Cuomo C."/>
            <person name="Burger G."/>
            <person name="Gray M.W."/>
            <person name="Holland P.W.H."/>
            <person name="King N."/>
            <person name="Lang F.B.F."/>
            <person name="Roger A.J."/>
            <person name="Ruiz-Trillo I."/>
            <person name="Young S.K."/>
            <person name="Zeng Q."/>
            <person name="Gargeya S."/>
            <person name="Alvarado L."/>
            <person name="Berlin A."/>
            <person name="Chapman S.B."/>
            <person name="Chen Z."/>
            <person name="Freedman E."/>
            <person name="Gellesch M."/>
            <person name="Goldberg J."/>
            <person name="Griggs A."/>
            <person name="Gujja S."/>
            <person name="Heilman E."/>
            <person name="Heiman D."/>
            <person name="Howarth C."/>
            <person name="Mehta T."/>
            <person name="Neiman D."/>
            <person name="Pearson M."/>
            <person name="Roberts A."/>
            <person name="Saif S."/>
            <person name="Shea T."/>
            <person name="Shenoy N."/>
            <person name="Sisk P."/>
            <person name="Stolte C."/>
            <person name="Sykes S."/>
            <person name="White J."/>
            <person name="Yandava C."/>
            <person name="Haas B."/>
            <person name="Nusbaum C."/>
            <person name="Birren B."/>
        </authorList>
    </citation>
    <scope>NUCLEOTIDE SEQUENCE</scope>
    <source>
        <strain evidence="3">ATCC 30864</strain>
    </source>
</reference>
<organism evidence="2 3">
    <name type="scientific">Capsaspora owczarzaki (strain ATCC 30864)</name>
    <dbReference type="NCBI Taxonomy" id="595528"/>
    <lineage>
        <taxon>Eukaryota</taxon>
        <taxon>Filasterea</taxon>
        <taxon>Capsaspora</taxon>
    </lineage>
</organism>